<name>A0A255XIE9_9PROT</name>
<reference evidence="1 2" key="1">
    <citation type="submission" date="2017-07" db="EMBL/GenBank/DDBJ databases">
        <title>Elstera cyanobacteriorum sp. nov., a novel bacterium isolated from cyanobacterial aggregates in a eutrophic lake.</title>
        <authorList>
            <person name="Cai H."/>
        </authorList>
    </citation>
    <scope>NUCLEOTIDE SEQUENCE [LARGE SCALE GENOMIC DNA]</scope>
    <source>
        <strain evidence="1 2">TH019</strain>
    </source>
</reference>
<evidence type="ECO:0000313" key="1">
    <source>
        <dbReference type="EMBL" id="OYQ16749.1"/>
    </source>
</evidence>
<accession>A0A255XIE9</accession>
<dbReference type="InterPro" id="IPR010985">
    <property type="entry name" value="Ribbon_hlx_hlx"/>
</dbReference>
<dbReference type="Pfam" id="PF05534">
    <property type="entry name" value="HicB"/>
    <property type="match status" value="1"/>
</dbReference>
<evidence type="ECO:0000313" key="2">
    <source>
        <dbReference type="Proteomes" id="UP000216361"/>
    </source>
</evidence>
<dbReference type="Gene3D" id="1.10.1220.10">
    <property type="entry name" value="Met repressor-like"/>
    <property type="match status" value="1"/>
</dbReference>
<dbReference type="SUPFAM" id="SSF143100">
    <property type="entry name" value="TTHA1013/TTHA0281-like"/>
    <property type="match status" value="1"/>
</dbReference>
<dbReference type="Proteomes" id="UP000216361">
    <property type="component" value="Unassembled WGS sequence"/>
</dbReference>
<dbReference type="InterPro" id="IPR013321">
    <property type="entry name" value="Arc_rbn_hlx_hlx"/>
</dbReference>
<organism evidence="1 2">
    <name type="scientific">Elstera cyanobacteriorum</name>
    <dbReference type="NCBI Taxonomy" id="2022747"/>
    <lineage>
        <taxon>Bacteria</taxon>
        <taxon>Pseudomonadati</taxon>
        <taxon>Pseudomonadota</taxon>
        <taxon>Alphaproteobacteria</taxon>
        <taxon>Rhodospirillales</taxon>
        <taxon>Rhodospirillaceae</taxon>
        <taxon>Elstera</taxon>
    </lineage>
</organism>
<protein>
    <submittedName>
        <fullName evidence="1">Toxin-antitoxin system HicB family antitoxin</fullName>
    </submittedName>
</protein>
<dbReference type="RefSeq" id="WP_094410387.1">
    <property type="nucleotide sequence ID" value="NZ_BMJZ01000003.1"/>
</dbReference>
<gene>
    <name evidence="1" type="ORF">CHR90_17360</name>
</gene>
<dbReference type="InterPro" id="IPR035069">
    <property type="entry name" value="TTHA1013/TTHA0281-like"/>
</dbReference>
<dbReference type="EMBL" id="NOXS01000035">
    <property type="protein sequence ID" value="OYQ16749.1"/>
    <property type="molecule type" value="Genomic_DNA"/>
</dbReference>
<proteinExistence type="predicted"/>
<dbReference type="GO" id="GO:0006355">
    <property type="term" value="P:regulation of DNA-templated transcription"/>
    <property type="evidence" value="ECO:0007669"/>
    <property type="project" value="InterPro"/>
</dbReference>
<keyword evidence="2" id="KW-1185">Reference proteome</keyword>
<sequence>MNSLEHNGYIATVELDADSEYLHGRVINTRDVLTFEGRTVAELKAAFADTIADYLEWCQERGEEPEKPYSGRLLLRLRPEVHSHLAAAAARAGKSLNSFVAEALEKVAF</sequence>
<dbReference type="SUPFAM" id="SSF47598">
    <property type="entry name" value="Ribbon-helix-helix"/>
    <property type="match status" value="1"/>
</dbReference>
<dbReference type="AlphaFoldDB" id="A0A255XIE9"/>
<dbReference type="OrthoDB" id="5297106at2"/>
<comment type="caution">
    <text evidence="1">The sequence shown here is derived from an EMBL/GenBank/DDBJ whole genome shotgun (WGS) entry which is preliminary data.</text>
</comment>
<dbReference type="InterPro" id="IPR008651">
    <property type="entry name" value="Uncharacterised_HicB"/>
</dbReference>